<dbReference type="EMBL" id="GBRH01267779">
    <property type="protein sequence ID" value="JAD30116.1"/>
    <property type="molecule type" value="Transcribed_RNA"/>
</dbReference>
<name>A0A0A8YU67_ARUDO</name>
<sequence>MYNLNREIIYIYHSLCPQLSIAACHPTDGLREPRRNVTTQHQDLLFSPNSVKFATNNSKKPK</sequence>
<reference evidence="1" key="1">
    <citation type="submission" date="2014-09" db="EMBL/GenBank/DDBJ databases">
        <authorList>
            <person name="Magalhaes I.L.F."/>
            <person name="Oliveira U."/>
            <person name="Santos F.R."/>
            <person name="Vidigal T.H.D.A."/>
            <person name="Brescovit A.D."/>
            <person name="Santos A.J."/>
        </authorList>
    </citation>
    <scope>NUCLEOTIDE SEQUENCE</scope>
    <source>
        <tissue evidence="1">Shoot tissue taken approximately 20 cm above the soil surface</tissue>
    </source>
</reference>
<accession>A0A0A8YU67</accession>
<proteinExistence type="predicted"/>
<evidence type="ECO:0000313" key="1">
    <source>
        <dbReference type="EMBL" id="JAD30116.1"/>
    </source>
</evidence>
<protein>
    <submittedName>
        <fullName evidence="1">Uncharacterized protein</fullName>
    </submittedName>
</protein>
<dbReference type="AlphaFoldDB" id="A0A0A8YU67"/>
<reference evidence="1" key="2">
    <citation type="journal article" date="2015" name="Data Brief">
        <title>Shoot transcriptome of the giant reed, Arundo donax.</title>
        <authorList>
            <person name="Barrero R.A."/>
            <person name="Guerrero F.D."/>
            <person name="Moolhuijzen P."/>
            <person name="Goolsby J.A."/>
            <person name="Tidwell J."/>
            <person name="Bellgard S.E."/>
            <person name="Bellgard M.I."/>
        </authorList>
    </citation>
    <scope>NUCLEOTIDE SEQUENCE</scope>
    <source>
        <tissue evidence="1">Shoot tissue taken approximately 20 cm above the soil surface</tissue>
    </source>
</reference>
<dbReference type="PROSITE" id="PS51257">
    <property type="entry name" value="PROKAR_LIPOPROTEIN"/>
    <property type="match status" value="1"/>
</dbReference>
<organism evidence="1">
    <name type="scientific">Arundo donax</name>
    <name type="common">Giant reed</name>
    <name type="synonym">Donax arundinaceus</name>
    <dbReference type="NCBI Taxonomy" id="35708"/>
    <lineage>
        <taxon>Eukaryota</taxon>
        <taxon>Viridiplantae</taxon>
        <taxon>Streptophyta</taxon>
        <taxon>Embryophyta</taxon>
        <taxon>Tracheophyta</taxon>
        <taxon>Spermatophyta</taxon>
        <taxon>Magnoliopsida</taxon>
        <taxon>Liliopsida</taxon>
        <taxon>Poales</taxon>
        <taxon>Poaceae</taxon>
        <taxon>PACMAD clade</taxon>
        <taxon>Arundinoideae</taxon>
        <taxon>Arundineae</taxon>
        <taxon>Arundo</taxon>
    </lineage>
</organism>